<feature type="transmembrane region" description="Helical" evidence="1">
    <location>
        <begin position="150"/>
        <end position="180"/>
    </location>
</feature>
<evidence type="ECO:0008006" key="4">
    <source>
        <dbReference type="Google" id="ProtNLM"/>
    </source>
</evidence>
<sequence>MASLLGKSNLSPFLGFRSDLQATSFLMDSDFISLKLQCHKKLKFSVKREFRVCCRVQNDDETNKGEEPTESLFMKELRRRGMKPTSLIEESAKKSLYEAVEETAQKEDERGFSKSSVSTDFEIGRLANQRQTSMALNSEGLEGLIPRAKLLLTLGATFFLGFWPLILGTVVIFGGLYFYFGPSFIHDASMRSMSPPPYIDPYVLLEEERLSKIAENVK</sequence>
<evidence type="ECO:0000313" key="3">
    <source>
        <dbReference type="Proteomes" id="UP001202328"/>
    </source>
</evidence>
<dbReference type="PANTHER" id="PTHR35699:SF1">
    <property type="entry name" value="F2J10.10 PROTEIN"/>
    <property type="match status" value="1"/>
</dbReference>
<gene>
    <name evidence="2" type="ORF">MKW98_013025</name>
</gene>
<keyword evidence="3" id="KW-1185">Reference proteome</keyword>
<evidence type="ECO:0000313" key="2">
    <source>
        <dbReference type="EMBL" id="KAI3909971.1"/>
    </source>
</evidence>
<comment type="caution">
    <text evidence="2">The sequence shown here is derived from an EMBL/GenBank/DDBJ whole genome shotgun (WGS) entry which is preliminary data.</text>
</comment>
<dbReference type="EMBL" id="JAJJMB010010308">
    <property type="protein sequence ID" value="KAI3909971.1"/>
    <property type="molecule type" value="Genomic_DNA"/>
</dbReference>
<proteinExistence type="predicted"/>
<protein>
    <recommendedName>
        <fullName evidence="4">Tubulin alpha-6 chain</fullName>
    </recommendedName>
</protein>
<organism evidence="2 3">
    <name type="scientific">Papaver atlanticum</name>
    <dbReference type="NCBI Taxonomy" id="357466"/>
    <lineage>
        <taxon>Eukaryota</taxon>
        <taxon>Viridiplantae</taxon>
        <taxon>Streptophyta</taxon>
        <taxon>Embryophyta</taxon>
        <taxon>Tracheophyta</taxon>
        <taxon>Spermatophyta</taxon>
        <taxon>Magnoliopsida</taxon>
        <taxon>Ranunculales</taxon>
        <taxon>Papaveraceae</taxon>
        <taxon>Papaveroideae</taxon>
        <taxon>Papaver</taxon>
    </lineage>
</organism>
<dbReference type="PANTHER" id="PTHR35699">
    <property type="entry name" value="F2J10.10 PROTEIN"/>
    <property type="match status" value="1"/>
</dbReference>
<reference evidence="2" key="1">
    <citation type="submission" date="2022-04" db="EMBL/GenBank/DDBJ databases">
        <title>A functionally conserved STORR gene fusion in Papaver species that diverged 16.8 million years ago.</title>
        <authorList>
            <person name="Catania T."/>
        </authorList>
    </citation>
    <scope>NUCLEOTIDE SEQUENCE</scope>
    <source>
        <strain evidence="2">S-188037</strain>
    </source>
</reference>
<name>A0AAD4XGA5_9MAGN</name>
<evidence type="ECO:0000256" key="1">
    <source>
        <dbReference type="SAM" id="Phobius"/>
    </source>
</evidence>
<accession>A0AAD4XGA5</accession>
<keyword evidence="1" id="KW-0812">Transmembrane</keyword>
<dbReference type="Proteomes" id="UP001202328">
    <property type="component" value="Unassembled WGS sequence"/>
</dbReference>
<keyword evidence="1" id="KW-0472">Membrane</keyword>
<keyword evidence="1" id="KW-1133">Transmembrane helix</keyword>
<dbReference type="AlphaFoldDB" id="A0AAD4XGA5"/>